<dbReference type="Proteomes" id="UP000551878">
    <property type="component" value="Unassembled WGS sequence"/>
</dbReference>
<reference evidence="2 3" key="1">
    <citation type="submission" date="2020-08" db="EMBL/GenBank/DDBJ databases">
        <title>Genomic Encyclopedia of Type Strains, Phase IV (KMG-IV): sequencing the most valuable type-strain genomes for metagenomic binning, comparative biology and taxonomic classification.</title>
        <authorList>
            <person name="Goeker M."/>
        </authorList>
    </citation>
    <scope>NUCLEOTIDE SEQUENCE [LARGE SCALE GENOMIC DNA]</scope>
    <source>
        <strain evidence="2 3">DSM 24696</strain>
    </source>
</reference>
<comment type="caution">
    <text evidence="2">The sequence shown here is derived from an EMBL/GenBank/DDBJ whole genome shotgun (WGS) entry which is preliminary data.</text>
</comment>
<keyword evidence="3" id="KW-1185">Reference proteome</keyword>
<feature type="transmembrane region" description="Helical" evidence="1">
    <location>
        <begin position="55"/>
        <end position="79"/>
    </location>
</feature>
<sequence>MRIEHILGRAVSRTQLMGGYLLLSVVIGFLMVSLGAIGLWSAGAAVMEEEIAFGTIYGAAIAYLPATLVMIGVSSFLIGCFPKATFFVWIYLLYSFFALYLGDILQLPKWARELSPFGHVAQAPIEKVIFMPLFTLSLIAAALMVIGLIGFSKRYVVT</sequence>
<accession>A0A840QL14</accession>
<dbReference type="AlphaFoldDB" id="A0A840QL14"/>
<dbReference type="EMBL" id="JACHHB010000001">
    <property type="protein sequence ID" value="MBB5171941.1"/>
    <property type="molecule type" value="Genomic_DNA"/>
</dbReference>
<evidence type="ECO:0000313" key="2">
    <source>
        <dbReference type="EMBL" id="MBB5171941.1"/>
    </source>
</evidence>
<protein>
    <submittedName>
        <fullName evidence="2">Putative exporter of polyketide antibiotics</fullName>
    </submittedName>
</protein>
<dbReference type="RefSeq" id="WP_184662431.1">
    <property type="nucleotide sequence ID" value="NZ_JACHHB010000001.1"/>
</dbReference>
<name>A0A840QL14_9BACI</name>
<keyword evidence="1" id="KW-1133">Transmembrane helix</keyword>
<keyword evidence="1" id="KW-0472">Membrane</keyword>
<organism evidence="2 3">
    <name type="scientific">Texcoconibacillus texcoconensis</name>
    <dbReference type="NCBI Taxonomy" id="1095777"/>
    <lineage>
        <taxon>Bacteria</taxon>
        <taxon>Bacillati</taxon>
        <taxon>Bacillota</taxon>
        <taxon>Bacilli</taxon>
        <taxon>Bacillales</taxon>
        <taxon>Bacillaceae</taxon>
        <taxon>Texcoconibacillus</taxon>
    </lineage>
</organism>
<feature type="transmembrane region" description="Helical" evidence="1">
    <location>
        <begin position="128"/>
        <end position="151"/>
    </location>
</feature>
<evidence type="ECO:0000313" key="3">
    <source>
        <dbReference type="Proteomes" id="UP000551878"/>
    </source>
</evidence>
<feature type="transmembrane region" description="Helical" evidence="1">
    <location>
        <begin position="86"/>
        <end position="108"/>
    </location>
</feature>
<feature type="transmembrane region" description="Helical" evidence="1">
    <location>
        <begin position="20"/>
        <end position="43"/>
    </location>
</feature>
<evidence type="ECO:0000256" key="1">
    <source>
        <dbReference type="SAM" id="Phobius"/>
    </source>
</evidence>
<gene>
    <name evidence="2" type="ORF">HNQ41_000081</name>
</gene>
<keyword evidence="1" id="KW-0812">Transmembrane</keyword>
<proteinExistence type="predicted"/>